<name>A0ABW5PEY2_9BACL</name>
<evidence type="ECO:0000313" key="2">
    <source>
        <dbReference type="Proteomes" id="UP001597541"/>
    </source>
</evidence>
<reference evidence="2" key="1">
    <citation type="journal article" date="2019" name="Int. J. Syst. Evol. Microbiol.">
        <title>The Global Catalogue of Microorganisms (GCM) 10K type strain sequencing project: providing services to taxonomists for standard genome sequencing and annotation.</title>
        <authorList>
            <consortium name="The Broad Institute Genomics Platform"/>
            <consortium name="The Broad Institute Genome Sequencing Center for Infectious Disease"/>
            <person name="Wu L."/>
            <person name="Ma J."/>
        </authorList>
    </citation>
    <scope>NUCLEOTIDE SEQUENCE [LARGE SCALE GENOMIC DNA]</scope>
    <source>
        <strain evidence="2">KCTC 3950</strain>
    </source>
</reference>
<evidence type="ECO:0000313" key="1">
    <source>
        <dbReference type="EMBL" id="MFD2613860.1"/>
    </source>
</evidence>
<keyword evidence="2" id="KW-1185">Reference proteome</keyword>
<organism evidence="1 2">
    <name type="scientific">Paenibacillus gansuensis</name>
    <dbReference type="NCBI Taxonomy" id="306542"/>
    <lineage>
        <taxon>Bacteria</taxon>
        <taxon>Bacillati</taxon>
        <taxon>Bacillota</taxon>
        <taxon>Bacilli</taxon>
        <taxon>Bacillales</taxon>
        <taxon>Paenibacillaceae</taxon>
        <taxon>Paenibacillus</taxon>
    </lineage>
</organism>
<accession>A0ABW5PEY2</accession>
<protein>
    <submittedName>
        <fullName evidence="1">Uncharacterized protein</fullName>
    </submittedName>
</protein>
<comment type="caution">
    <text evidence="1">The sequence shown here is derived from an EMBL/GenBank/DDBJ whole genome shotgun (WGS) entry which is preliminary data.</text>
</comment>
<dbReference type="RefSeq" id="WP_377604091.1">
    <property type="nucleotide sequence ID" value="NZ_JBHUME010000009.1"/>
</dbReference>
<proteinExistence type="predicted"/>
<dbReference type="EMBL" id="JBHUME010000009">
    <property type="protein sequence ID" value="MFD2613860.1"/>
    <property type="molecule type" value="Genomic_DNA"/>
</dbReference>
<dbReference type="Proteomes" id="UP001597541">
    <property type="component" value="Unassembled WGS sequence"/>
</dbReference>
<gene>
    <name evidence="1" type="ORF">ACFSUF_15695</name>
</gene>
<sequence length="93" mass="10485">MYGTTVVSGKVIEYRKNRVVIKEGDAVSTYNLSYYRLLQEEQLSSPLSADLFEELLPDPEVLPEAGVQPEAEILVQAPQRKRPFLGQLLSFSK</sequence>